<gene>
    <name evidence="1" type="ORF">Vadar_018683</name>
</gene>
<sequence>MAIFCINDSWVFTFGIIGNIISFMVYLAPVPTFYRIVKKKSTEGFQSLPYLVALFSSTLWIYYASLKPNAFLLISINSVGCAIETLYIALYIAYAPKKSRMLTVTLLTVVNFGVFSLVVLFSHFLEKGSSRLQLVGWICLAVSAGVFAAPLSIMGQVIRTKSVEFMPFTLSFFLTLNAIVWFFYGLLLKDLYIALPNVLGFVFGVLQMVLYLVYKYRKRVPEEQQKLPIIVKLETIRSGDKVHSVPDFDENKEGNDQIKREKTRCDEEIGISVCNQV</sequence>
<evidence type="ECO:0000313" key="2">
    <source>
        <dbReference type="Proteomes" id="UP000828048"/>
    </source>
</evidence>
<protein>
    <submittedName>
        <fullName evidence="1">Uncharacterized protein</fullName>
    </submittedName>
</protein>
<reference evidence="1 2" key="1">
    <citation type="journal article" date="2021" name="Hortic Res">
        <title>High-quality reference genome and annotation aids understanding of berry development for evergreen blueberry (Vaccinium darrowii).</title>
        <authorList>
            <person name="Yu J."/>
            <person name="Hulse-Kemp A.M."/>
            <person name="Babiker E."/>
            <person name="Staton M."/>
        </authorList>
    </citation>
    <scope>NUCLEOTIDE SEQUENCE [LARGE SCALE GENOMIC DNA]</scope>
    <source>
        <strain evidence="2">cv. NJ 8807/NJ 8810</strain>
        <tissue evidence="1">Young leaf</tissue>
    </source>
</reference>
<comment type="caution">
    <text evidence="1">The sequence shown here is derived from an EMBL/GenBank/DDBJ whole genome shotgun (WGS) entry which is preliminary data.</text>
</comment>
<proteinExistence type="predicted"/>
<keyword evidence="2" id="KW-1185">Reference proteome</keyword>
<organism evidence="1 2">
    <name type="scientific">Vaccinium darrowii</name>
    <dbReference type="NCBI Taxonomy" id="229202"/>
    <lineage>
        <taxon>Eukaryota</taxon>
        <taxon>Viridiplantae</taxon>
        <taxon>Streptophyta</taxon>
        <taxon>Embryophyta</taxon>
        <taxon>Tracheophyta</taxon>
        <taxon>Spermatophyta</taxon>
        <taxon>Magnoliopsida</taxon>
        <taxon>eudicotyledons</taxon>
        <taxon>Gunneridae</taxon>
        <taxon>Pentapetalae</taxon>
        <taxon>asterids</taxon>
        <taxon>Ericales</taxon>
        <taxon>Ericaceae</taxon>
        <taxon>Vaccinioideae</taxon>
        <taxon>Vaccinieae</taxon>
        <taxon>Vaccinium</taxon>
    </lineage>
</organism>
<dbReference type="Proteomes" id="UP000828048">
    <property type="component" value="Chromosome 3"/>
</dbReference>
<accession>A0ACB7YWF8</accession>
<dbReference type="EMBL" id="CM037153">
    <property type="protein sequence ID" value="KAH7857991.1"/>
    <property type="molecule type" value="Genomic_DNA"/>
</dbReference>
<name>A0ACB7YWF8_9ERIC</name>
<evidence type="ECO:0000313" key="1">
    <source>
        <dbReference type="EMBL" id="KAH7857991.1"/>
    </source>
</evidence>